<evidence type="ECO:0000313" key="2">
    <source>
        <dbReference type="Proteomes" id="UP000218023"/>
    </source>
</evidence>
<organism evidence="1 2">
    <name type="scientific">Paracoccus salipaludis</name>
    <dbReference type="NCBI Taxonomy" id="2032623"/>
    <lineage>
        <taxon>Bacteria</taxon>
        <taxon>Pseudomonadati</taxon>
        <taxon>Pseudomonadota</taxon>
        <taxon>Alphaproteobacteria</taxon>
        <taxon>Rhodobacterales</taxon>
        <taxon>Paracoccaceae</taxon>
        <taxon>Paracoccus</taxon>
    </lineage>
</organism>
<accession>A0A2A2GHC9</accession>
<keyword evidence="2" id="KW-1185">Reference proteome</keyword>
<comment type="caution">
    <text evidence="1">The sequence shown here is derived from an EMBL/GenBank/DDBJ whole genome shotgun (WGS) entry which is preliminary data.</text>
</comment>
<dbReference type="EMBL" id="NSJZ01000016">
    <property type="protein sequence ID" value="PAU96303.1"/>
    <property type="molecule type" value="Genomic_DNA"/>
</dbReference>
<proteinExistence type="predicted"/>
<protein>
    <submittedName>
        <fullName evidence="1">Uncharacterized protein</fullName>
    </submittedName>
</protein>
<dbReference type="AlphaFoldDB" id="A0A2A2GHC9"/>
<name>A0A2A2GHC9_9RHOB</name>
<reference evidence="1 2" key="1">
    <citation type="submission" date="2017-09" db="EMBL/GenBank/DDBJ databases">
        <title>Paracoccus alkalisoli sp. nov., isolated from saline alkaline soil.</title>
        <authorList>
            <person name="Dong X."/>
            <person name="Zhang G."/>
        </authorList>
    </citation>
    <scope>NUCLEOTIDE SEQUENCE [LARGE SCALE GENOMIC DNA]</scope>
    <source>
        <strain evidence="1 2">WN007</strain>
    </source>
</reference>
<sequence>MQNRACCPSPSVDHEFLRGLRRPHDLADRLHDRSLAGREPQDLRGLPGRLPQASDWIKAHPEEAADTFLRVAQSDLDRELILSILSDGKYSFDPVPRNTLSLATFMHDVGALKTRSESWKDYFFEDLHDREGS</sequence>
<dbReference type="Proteomes" id="UP000218023">
    <property type="component" value="Unassembled WGS sequence"/>
</dbReference>
<gene>
    <name evidence="1" type="ORF">CK240_14360</name>
</gene>
<dbReference type="RefSeq" id="WP_095641024.1">
    <property type="nucleotide sequence ID" value="NZ_NSJZ01000016.1"/>
</dbReference>
<dbReference type="OrthoDB" id="6788250at2"/>
<evidence type="ECO:0000313" key="1">
    <source>
        <dbReference type="EMBL" id="PAU96303.1"/>
    </source>
</evidence>